<feature type="region of interest" description="Disordered" evidence="1">
    <location>
        <begin position="125"/>
        <end position="151"/>
    </location>
</feature>
<dbReference type="AlphaFoldDB" id="A0A812E3F0"/>
<comment type="caution">
    <text evidence="2">The sequence shown here is derived from an EMBL/GenBank/DDBJ whole genome shotgun (WGS) entry which is preliminary data.</text>
</comment>
<name>A0A812E3F0_ACAPH</name>
<evidence type="ECO:0000256" key="1">
    <source>
        <dbReference type="SAM" id="MobiDB-lite"/>
    </source>
</evidence>
<proteinExistence type="predicted"/>
<organism evidence="2 3">
    <name type="scientific">Acanthosepion pharaonis</name>
    <name type="common">Pharaoh cuttlefish</name>
    <name type="synonym">Sepia pharaonis</name>
    <dbReference type="NCBI Taxonomy" id="158019"/>
    <lineage>
        <taxon>Eukaryota</taxon>
        <taxon>Metazoa</taxon>
        <taxon>Spiralia</taxon>
        <taxon>Lophotrochozoa</taxon>
        <taxon>Mollusca</taxon>
        <taxon>Cephalopoda</taxon>
        <taxon>Coleoidea</taxon>
        <taxon>Decapodiformes</taxon>
        <taxon>Sepiida</taxon>
        <taxon>Sepiina</taxon>
        <taxon>Sepiidae</taxon>
        <taxon>Acanthosepion</taxon>
    </lineage>
</organism>
<evidence type="ECO:0000313" key="2">
    <source>
        <dbReference type="EMBL" id="CAE1312424.1"/>
    </source>
</evidence>
<feature type="compositionally biased region" description="Polar residues" evidence="1">
    <location>
        <begin position="37"/>
        <end position="48"/>
    </location>
</feature>
<feature type="region of interest" description="Disordered" evidence="1">
    <location>
        <begin position="82"/>
        <end position="108"/>
    </location>
</feature>
<dbReference type="Proteomes" id="UP000597762">
    <property type="component" value="Unassembled WGS sequence"/>
</dbReference>
<gene>
    <name evidence="2" type="ORF">SPHA_63684</name>
</gene>
<feature type="region of interest" description="Disordered" evidence="1">
    <location>
        <begin position="1"/>
        <end position="60"/>
    </location>
</feature>
<evidence type="ECO:0000313" key="3">
    <source>
        <dbReference type="Proteomes" id="UP000597762"/>
    </source>
</evidence>
<accession>A0A812E3F0</accession>
<feature type="compositionally biased region" description="Basic and acidic residues" evidence="1">
    <location>
        <begin position="82"/>
        <end position="103"/>
    </location>
</feature>
<sequence length="151" mass="16742">MSISPQFDRPPRPKGVQSTQNHCPLFTNETSKKTNSKDQNNGATIYKNSSPSPKKEEKTSYAETVKTLVILYANPSKEKKEKLIMLKKKPETKNKSVEADASSRKKSSSGKYTLFIITLIDNKPLSKPMSPHRISPSPTFLSPAPTPPLPS</sequence>
<dbReference type="EMBL" id="CAHIKZ030004570">
    <property type="protein sequence ID" value="CAE1312424.1"/>
    <property type="molecule type" value="Genomic_DNA"/>
</dbReference>
<protein>
    <submittedName>
        <fullName evidence="2">Uncharacterized protein</fullName>
    </submittedName>
</protein>
<keyword evidence="3" id="KW-1185">Reference proteome</keyword>
<reference evidence="2" key="1">
    <citation type="submission" date="2021-01" db="EMBL/GenBank/DDBJ databases">
        <authorList>
            <person name="Li R."/>
            <person name="Bekaert M."/>
        </authorList>
    </citation>
    <scope>NUCLEOTIDE SEQUENCE</scope>
    <source>
        <strain evidence="2">Farmed</strain>
    </source>
</reference>